<dbReference type="PANTHER" id="PTHR21077:SF5">
    <property type="entry name" value="CROSSOVER JUNCTION ENDONUCLEASE MMS4"/>
    <property type="match status" value="1"/>
</dbReference>
<keyword evidence="9" id="KW-0460">Magnesium</keyword>
<dbReference type="GO" id="GO:0008821">
    <property type="term" value="F:crossover junction DNA endonuclease activity"/>
    <property type="evidence" value="ECO:0007669"/>
    <property type="project" value="TreeGrafter"/>
</dbReference>
<dbReference type="SMART" id="SM00891">
    <property type="entry name" value="ERCC4"/>
    <property type="match status" value="1"/>
</dbReference>
<dbReference type="InterPro" id="IPR047521">
    <property type="entry name" value="XPF_nuclease_EME1_ascomycetes"/>
</dbReference>
<reference evidence="16 17" key="1">
    <citation type="journal article" date="2018" name="PLoS Pathog.">
        <title>Evolution of structural diversity of trichothecenes, a family of toxins produced by plant pathogenic and entomopathogenic fungi.</title>
        <authorList>
            <person name="Proctor R.H."/>
            <person name="McCormick S.P."/>
            <person name="Kim H.S."/>
            <person name="Cardoza R.E."/>
            <person name="Stanley A.M."/>
            <person name="Lindo L."/>
            <person name="Kelly A."/>
            <person name="Brown D.W."/>
            <person name="Lee T."/>
            <person name="Vaughan M.M."/>
            <person name="Alexander N.J."/>
            <person name="Busman M."/>
            <person name="Gutierrez S."/>
        </authorList>
    </citation>
    <scope>NUCLEOTIDE SEQUENCE [LARGE SCALE GENOMIC DNA]</scope>
    <source>
        <strain evidence="16 17">NRRL 3299</strain>
    </source>
</reference>
<keyword evidence="17" id="KW-1185">Reference proteome</keyword>
<dbReference type="GO" id="GO:0046872">
    <property type="term" value="F:metal ion binding"/>
    <property type="evidence" value="ECO:0007669"/>
    <property type="project" value="UniProtKB-KW"/>
</dbReference>
<dbReference type="InterPro" id="IPR033310">
    <property type="entry name" value="Mms4/EME1/EME2"/>
</dbReference>
<dbReference type="GO" id="GO:0000712">
    <property type="term" value="P:resolution of meiotic recombination intermediates"/>
    <property type="evidence" value="ECO:0007669"/>
    <property type="project" value="TreeGrafter"/>
</dbReference>
<evidence type="ECO:0000256" key="13">
    <source>
        <dbReference type="ARBA" id="ARBA00023254"/>
    </source>
</evidence>
<evidence type="ECO:0000256" key="4">
    <source>
        <dbReference type="ARBA" id="ARBA00022722"/>
    </source>
</evidence>
<dbReference type="GO" id="GO:0003677">
    <property type="term" value="F:DNA binding"/>
    <property type="evidence" value="ECO:0007669"/>
    <property type="project" value="InterPro"/>
</dbReference>
<dbReference type="EMBL" id="PXOF01000179">
    <property type="protein sequence ID" value="RGP60832.1"/>
    <property type="molecule type" value="Genomic_DNA"/>
</dbReference>
<feature type="compositionally biased region" description="Acidic residues" evidence="14">
    <location>
        <begin position="261"/>
        <end position="273"/>
    </location>
</feature>
<keyword evidence="5" id="KW-0479">Metal-binding</keyword>
<evidence type="ECO:0000256" key="3">
    <source>
        <dbReference type="ARBA" id="ARBA00005313"/>
    </source>
</evidence>
<comment type="caution">
    <text evidence="16">The sequence shown here is derived from an EMBL/GenBank/DDBJ whole genome shotgun (WGS) entry which is preliminary data.</text>
</comment>
<dbReference type="Pfam" id="PF02732">
    <property type="entry name" value="ERCC4"/>
    <property type="match status" value="1"/>
</dbReference>
<feature type="compositionally biased region" description="Basic and acidic residues" evidence="14">
    <location>
        <begin position="251"/>
        <end position="260"/>
    </location>
</feature>
<keyword evidence="10" id="KW-0233">DNA recombination</keyword>
<evidence type="ECO:0000313" key="17">
    <source>
        <dbReference type="Proteomes" id="UP000266152"/>
    </source>
</evidence>
<evidence type="ECO:0000256" key="11">
    <source>
        <dbReference type="ARBA" id="ARBA00023204"/>
    </source>
</evidence>
<dbReference type="GO" id="GO:0031573">
    <property type="term" value="P:mitotic intra-S DNA damage checkpoint signaling"/>
    <property type="evidence" value="ECO:0007669"/>
    <property type="project" value="TreeGrafter"/>
</dbReference>
<gene>
    <name evidence="16" type="ORF">FSPOR_10435</name>
</gene>
<evidence type="ECO:0000256" key="2">
    <source>
        <dbReference type="ARBA" id="ARBA00004123"/>
    </source>
</evidence>
<dbReference type="FunFam" id="1.10.150.670:FF:000004">
    <property type="entry name" value="Crossover junction endonuclease EME1"/>
    <property type="match status" value="1"/>
</dbReference>
<evidence type="ECO:0000313" key="16">
    <source>
        <dbReference type="EMBL" id="RGP60832.1"/>
    </source>
</evidence>
<evidence type="ECO:0000256" key="14">
    <source>
        <dbReference type="SAM" id="MobiDB-lite"/>
    </source>
</evidence>
<evidence type="ECO:0000256" key="5">
    <source>
        <dbReference type="ARBA" id="ARBA00022723"/>
    </source>
</evidence>
<evidence type="ECO:0000256" key="7">
    <source>
        <dbReference type="ARBA" id="ARBA00022763"/>
    </source>
</evidence>
<accession>A0A395RLT9</accession>
<dbReference type="GO" id="GO:0048476">
    <property type="term" value="C:Holliday junction resolvase complex"/>
    <property type="evidence" value="ECO:0007669"/>
    <property type="project" value="InterPro"/>
</dbReference>
<dbReference type="STRING" id="5514.A0A395RLT9"/>
<dbReference type="Gene3D" id="3.40.50.10130">
    <property type="match status" value="1"/>
</dbReference>
<keyword evidence="13" id="KW-0469">Meiosis</keyword>
<dbReference type="Gene3D" id="1.10.150.670">
    <property type="entry name" value="Crossover junction endonuclease EME1, DNA-binding domain"/>
    <property type="match status" value="1"/>
</dbReference>
<evidence type="ECO:0000256" key="6">
    <source>
        <dbReference type="ARBA" id="ARBA00022759"/>
    </source>
</evidence>
<evidence type="ECO:0000256" key="10">
    <source>
        <dbReference type="ARBA" id="ARBA00023172"/>
    </source>
</evidence>
<evidence type="ECO:0000256" key="8">
    <source>
        <dbReference type="ARBA" id="ARBA00022801"/>
    </source>
</evidence>
<feature type="region of interest" description="Disordered" evidence="14">
    <location>
        <begin position="79"/>
        <end position="109"/>
    </location>
</feature>
<keyword evidence="4" id="KW-0540">Nuclease</keyword>
<name>A0A395RLT9_FUSSP</name>
<keyword evidence="7" id="KW-0227">DNA damage</keyword>
<feature type="region of interest" description="Disordered" evidence="14">
    <location>
        <begin position="128"/>
        <end position="319"/>
    </location>
</feature>
<dbReference type="InterPro" id="IPR006166">
    <property type="entry name" value="ERCC4_domain"/>
</dbReference>
<keyword evidence="12" id="KW-0539">Nucleus</keyword>
<dbReference type="AlphaFoldDB" id="A0A395RLT9"/>
<comment type="cofactor">
    <cofactor evidence="1">
        <name>Mg(2+)</name>
        <dbReference type="ChEBI" id="CHEBI:18420"/>
    </cofactor>
</comment>
<keyword evidence="11" id="KW-0234">DNA repair</keyword>
<evidence type="ECO:0000256" key="12">
    <source>
        <dbReference type="ARBA" id="ARBA00023242"/>
    </source>
</evidence>
<organism evidence="16 17">
    <name type="scientific">Fusarium sporotrichioides</name>
    <dbReference type="NCBI Taxonomy" id="5514"/>
    <lineage>
        <taxon>Eukaryota</taxon>
        <taxon>Fungi</taxon>
        <taxon>Dikarya</taxon>
        <taxon>Ascomycota</taxon>
        <taxon>Pezizomycotina</taxon>
        <taxon>Sordariomycetes</taxon>
        <taxon>Hypocreomycetidae</taxon>
        <taxon>Hypocreales</taxon>
        <taxon>Nectriaceae</taxon>
        <taxon>Fusarium</taxon>
    </lineage>
</organism>
<dbReference type="CDD" id="cd20085">
    <property type="entry name" value="XPF_nuclease_Mms4"/>
    <property type="match status" value="1"/>
</dbReference>
<dbReference type="PANTHER" id="PTHR21077">
    <property type="entry name" value="EME1 PROTEIN"/>
    <property type="match status" value="1"/>
</dbReference>
<keyword evidence="6 16" id="KW-0255">Endonuclease</keyword>
<sequence>MATDVIDLISSSPPSHFIPPPSAQLPQLNDAIQEKGQQQSIDATKSNTVARVPLSSQLFLSDDFDTTIDLDEPILVDDNPNKRRCLSPPVQPPLKRISPGPESRSILPPVRTSANSRLQVIEDPIQLTSSPGLISPGQMRPSAAISAKHADQTIEAEDSDPFASSPVAVRRSPPKPAPKAISKTVARPIESSDPFASSPQPAPPTSKEPDIIITSPPAPATKVLPKKNATWDPISSSAPEVFSFDSSPPGKKRDVIKIDDDSNGENGSEDELPDIVAFDVTKLRRRSQLQRSQSDVVSTGSRAKPTATNKPSAVDRAREKEAKAVAKEVEKEAKRREKQEAKEAKIREKQRNAALAEVNKLRTDKKVSTPEMMVDIPSSLKSTVTTALQAMLEPFDVQYTTWDSPVENVIKWRRKVRSRYNDDIGLWEPIPLRLEDEKHALVVMHADDFVKLAIDDDVSSHVEKVRKHFAEHHILYLIEGLTPWIRKNRNLRNRQFTSNVRAQEAAAPSNRRNKPAQEYVSEEKIEDALLQLQVMHEVLIHHTITPMETAEQILTFTQHISTIPYRKQRDQATLGAGFCMESGQVKTGEDTKDTYVRMLQEIVRVTAPIAYGVAKEFDTVSELVRGFETTGPSRLEGVRKLANKDGAYSDRTVGQAVSRRMYKVFTGVDETSTDV</sequence>
<protein>
    <submittedName>
        <fullName evidence="16">Crossover junction endonuclease eme1</fullName>
    </submittedName>
</protein>
<dbReference type="GO" id="GO:0005634">
    <property type="term" value="C:nucleus"/>
    <property type="evidence" value="ECO:0007669"/>
    <property type="project" value="UniProtKB-SubCell"/>
</dbReference>
<evidence type="ECO:0000256" key="9">
    <source>
        <dbReference type="ARBA" id="ARBA00022842"/>
    </source>
</evidence>
<comment type="similarity">
    <text evidence="3">Belongs to the EME1/MMS4 family.</text>
</comment>
<dbReference type="InterPro" id="IPR042530">
    <property type="entry name" value="EME1/EME2_C"/>
</dbReference>
<feature type="compositionally biased region" description="Polar residues" evidence="14">
    <location>
        <begin position="295"/>
        <end position="311"/>
    </location>
</feature>
<evidence type="ECO:0000259" key="15">
    <source>
        <dbReference type="SMART" id="SM00891"/>
    </source>
</evidence>
<comment type="subcellular location">
    <subcellularLocation>
        <location evidence="2">Nucleus</location>
    </subcellularLocation>
</comment>
<evidence type="ECO:0000256" key="1">
    <source>
        <dbReference type="ARBA" id="ARBA00001946"/>
    </source>
</evidence>
<feature type="domain" description="ERCC4" evidence="15">
    <location>
        <begin position="371"/>
        <end position="628"/>
    </location>
</feature>
<dbReference type="GO" id="GO:0031297">
    <property type="term" value="P:replication fork processing"/>
    <property type="evidence" value="ECO:0007669"/>
    <property type="project" value="TreeGrafter"/>
</dbReference>
<proteinExistence type="inferred from homology"/>
<dbReference type="GO" id="GO:0006302">
    <property type="term" value="P:double-strand break repair"/>
    <property type="evidence" value="ECO:0007669"/>
    <property type="project" value="TreeGrafter"/>
</dbReference>
<keyword evidence="8" id="KW-0378">Hydrolase</keyword>
<dbReference type="Proteomes" id="UP000266152">
    <property type="component" value="Unassembled WGS sequence"/>
</dbReference>